<dbReference type="AlphaFoldDB" id="A0A0F9ST92"/>
<reference evidence="1" key="1">
    <citation type="journal article" date="2015" name="Nature">
        <title>Complex archaea that bridge the gap between prokaryotes and eukaryotes.</title>
        <authorList>
            <person name="Spang A."/>
            <person name="Saw J.H."/>
            <person name="Jorgensen S.L."/>
            <person name="Zaremba-Niedzwiedzka K."/>
            <person name="Martijn J."/>
            <person name="Lind A.E."/>
            <person name="van Eijk R."/>
            <person name="Schleper C."/>
            <person name="Guy L."/>
            <person name="Ettema T.J."/>
        </authorList>
    </citation>
    <scope>NUCLEOTIDE SEQUENCE</scope>
</reference>
<protein>
    <submittedName>
        <fullName evidence="1">Uncharacterized protein</fullName>
    </submittedName>
</protein>
<name>A0A0F9ST92_9ZZZZ</name>
<proteinExistence type="predicted"/>
<evidence type="ECO:0000313" key="1">
    <source>
        <dbReference type="EMBL" id="KKN32368.1"/>
    </source>
</evidence>
<gene>
    <name evidence="1" type="ORF">LCGC14_0814460</name>
</gene>
<organism evidence="1">
    <name type="scientific">marine sediment metagenome</name>
    <dbReference type="NCBI Taxonomy" id="412755"/>
    <lineage>
        <taxon>unclassified sequences</taxon>
        <taxon>metagenomes</taxon>
        <taxon>ecological metagenomes</taxon>
    </lineage>
</organism>
<dbReference type="EMBL" id="LAZR01002257">
    <property type="protein sequence ID" value="KKN32368.1"/>
    <property type="molecule type" value="Genomic_DNA"/>
</dbReference>
<comment type="caution">
    <text evidence="1">The sequence shown here is derived from an EMBL/GenBank/DDBJ whole genome shotgun (WGS) entry which is preliminary data.</text>
</comment>
<sequence length="114" mass="13411">MLTLGFLSRPNSRTSLFNFMNASLTIFLFFAPAQTTFPVEKINKTGAKIVYVELDSNAELDSDVHNYSDTNYSDTLWVQVISDREIEFLRSVLQDGFDEAWFDNKQKMYRFWWD</sequence>
<accession>A0A0F9ST92</accession>